<proteinExistence type="predicted"/>
<evidence type="ECO:0000313" key="2">
    <source>
        <dbReference type="Proteomes" id="UP001234989"/>
    </source>
</evidence>
<reference evidence="1" key="1">
    <citation type="submission" date="2023-08" db="EMBL/GenBank/DDBJ databases">
        <title>A de novo genome assembly of Solanum verrucosum Schlechtendal, a Mexican diploid species geographically isolated from the other diploid A-genome species in potato relatives.</title>
        <authorList>
            <person name="Hosaka K."/>
        </authorList>
    </citation>
    <scope>NUCLEOTIDE SEQUENCE</scope>
    <source>
        <tissue evidence="1">Young leaves</tissue>
    </source>
</reference>
<sequence length="99" mass="10969">LESKFIQLGISERGGVLANIEVRATFIEEIKAKQLEDENLVELRKKTVNGKAQETTLDADGVLNSKGRICIPIVDDLIEKLLAVSWFAIFYSSGCDQDV</sequence>
<dbReference type="AlphaFoldDB" id="A0AAF0U126"/>
<gene>
    <name evidence="1" type="ORF">MTR67_030488</name>
</gene>
<organism evidence="1 2">
    <name type="scientific">Solanum verrucosum</name>
    <dbReference type="NCBI Taxonomy" id="315347"/>
    <lineage>
        <taxon>Eukaryota</taxon>
        <taxon>Viridiplantae</taxon>
        <taxon>Streptophyta</taxon>
        <taxon>Embryophyta</taxon>
        <taxon>Tracheophyta</taxon>
        <taxon>Spermatophyta</taxon>
        <taxon>Magnoliopsida</taxon>
        <taxon>eudicotyledons</taxon>
        <taxon>Gunneridae</taxon>
        <taxon>Pentapetalae</taxon>
        <taxon>asterids</taxon>
        <taxon>lamiids</taxon>
        <taxon>Solanales</taxon>
        <taxon>Solanaceae</taxon>
        <taxon>Solanoideae</taxon>
        <taxon>Solaneae</taxon>
        <taxon>Solanum</taxon>
    </lineage>
</organism>
<dbReference type="EMBL" id="CP133618">
    <property type="protein sequence ID" value="WMV37103.1"/>
    <property type="molecule type" value="Genomic_DNA"/>
</dbReference>
<evidence type="ECO:0000313" key="1">
    <source>
        <dbReference type="EMBL" id="WMV37103.1"/>
    </source>
</evidence>
<dbReference type="Proteomes" id="UP001234989">
    <property type="component" value="Chromosome 7"/>
</dbReference>
<feature type="non-terminal residue" evidence="1">
    <location>
        <position position="1"/>
    </location>
</feature>
<protein>
    <submittedName>
        <fullName evidence="1">Uncharacterized protein</fullName>
    </submittedName>
</protein>
<name>A0AAF0U126_SOLVR</name>
<keyword evidence="2" id="KW-1185">Reference proteome</keyword>
<accession>A0AAF0U126</accession>